<evidence type="ECO:0000313" key="10">
    <source>
        <dbReference type="Proteomes" id="UP000030754"/>
    </source>
</evidence>
<feature type="compositionally biased region" description="Low complexity" evidence="7">
    <location>
        <begin position="196"/>
        <end position="207"/>
    </location>
</feature>
<dbReference type="PANTHER" id="PTHR12356">
    <property type="entry name" value="NUCLEAR MOVEMENT PROTEIN NUDC"/>
    <property type="match status" value="1"/>
</dbReference>
<evidence type="ECO:0000256" key="4">
    <source>
        <dbReference type="ARBA" id="ARBA00022490"/>
    </source>
</evidence>
<dbReference type="PROSITE" id="PS51203">
    <property type="entry name" value="CS"/>
    <property type="match status" value="1"/>
</dbReference>
<comment type="subcellular location">
    <subcellularLocation>
        <location evidence="1">Cytoplasm</location>
    </subcellularLocation>
</comment>
<gene>
    <name evidence="9" type="ORF">ENH_00000360</name>
</gene>
<evidence type="ECO:0000256" key="5">
    <source>
        <dbReference type="ARBA" id="ARBA00022553"/>
    </source>
</evidence>
<comment type="similarity">
    <text evidence="2">Belongs to the nudC family.</text>
</comment>
<dbReference type="GO" id="GO:0051082">
    <property type="term" value="F:unfolded protein binding"/>
    <property type="evidence" value="ECO:0007669"/>
    <property type="project" value="TreeGrafter"/>
</dbReference>
<evidence type="ECO:0000256" key="3">
    <source>
        <dbReference type="ARBA" id="ARBA00017641"/>
    </source>
</evidence>
<keyword evidence="5" id="KW-0597">Phosphoprotein</keyword>
<dbReference type="Proteomes" id="UP000030754">
    <property type="component" value="Unassembled WGS sequence"/>
</dbReference>
<name>U6MCN1_9EIME</name>
<feature type="compositionally biased region" description="Pro residues" evidence="7">
    <location>
        <begin position="451"/>
        <end position="460"/>
    </location>
</feature>
<feature type="compositionally biased region" description="Low complexity" evidence="7">
    <location>
        <begin position="130"/>
        <end position="175"/>
    </location>
</feature>
<dbReference type="GeneID" id="25470235"/>
<dbReference type="Pfam" id="PF14050">
    <property type="entry name" value="Nudc_N"/>
    <property type="match status" value="1"/>
</dbReference>
<keyword evidence="10" id="KW-1185">Reference proteome</keyword>
<dbReference type="Pfam" id="PF04969">
    <property type="entry name" value="CS"/>
    <property type="match status" value="1"/>
</dbReference>
<reference evidence="9" key="1">
    <citation type="submission" date="2013-10" db="EMBL/GenBank/DDBJ databases">
        <title>Genomic analysis of the causative agents of coccidiosis in chickens.</title>
        <authorList>
            <person name="Reid A.J."/>
            <person name="Blake D."/>
            <person name="Billington K."/>
            <person name="Browne H."/>
            <person name="Dunn M."/>
            <person name="Hung S."/>
            <person name="Kawahara F."/>
            <person name="Miranda-Saavedra D."/>
            <person name="Mourier T."/>
            <person name="Nagra H."/>
            <person name="Otto T.D."/>
            <person name="Rawlings N."/>
            <person name="Sanchez A."/>
            <person name="Sanders M."/>
            <person name="Subramaniam C."/>
            <person name="Tay Y."/>
            <person name="Dear P."/>
            <person name="Doerig C."/>
            <person name="Gruber A."/>
            <person name="Parkinson J."/>
            <person name="Shirley M."/>
            <person name="Wan K.L."/>
            <person name="Berriman M."/>
            <person name="Tomley F."/>
            <person name="Pain A."/>
        </authorList>
    </citation>
    <scope>NUCLEOTIDE SEQUENCE [LARGE SCALE GENOMIC DNA]</scope>
    <source>
        <strain evidence="9">Houghton</strain>
    </source>
</reference>
<feature type="region of interest" description="Disordered" evidence="7">
    <location>
        <begin position="431"/>
        <end position="460"/>
    </location>
</feature>
<proteinExistence type="inferred from homology"/>
<evidence type="ECO:0000259" key="8">
    <source>
        <dbReference type="PROSITE" id="PS51203"/>
    </source>
</evidence>
<dbReference type="Gene3D" id="2.60.40.790">
    <property type="match status" value="1"/>
</dbReference>
<dbReference type="GO" id="GO:0006457">
    <property type="term" value="P:protein folding"/>
    <property type="evidence" value="ECO:0007669"/>
    <property type="project" value="TreeGrafter"/>
</dbReference>
<dbReference type="AlphaFoldDB" id="U6MCN1"/>
<reference evidence="9" key="2">
    <citation type="submission" date="2013-10" db="EMBL/GenBank/DDBJ databases">
        <authorList>
            <person name="Aslett M."/>
        </authorList>
    </citation>
    <scope>NUCLEOTIDE SEQUENCE [LARGE SCALE GENOMIC DNA]</scope>
    <source>
        <strain evidence="9">Houghton</strain>
    </source>
</reference>
<dbReference type="GO" id="GO:0005737">
    <property type="term" value="C:cytoplasm"/>
    <property type="evidence" value="ECO:0007669"/>
    <property type="project" value="UniProtKB-SubCell"/>
</dbReference>
<dbReference type="InterPro" id="IPR007052">
    <property type="entry name" value="CS_dom"/>
</dbReference>
<evidence type="ECO:0000256" key="6">
    <source>
        <dbReference type="ARBA" id="ARBA00030427"/>
    </source>
</evidence>
<evidence type="ECO:0000256" key="2">
    <source>
        <dbReference type="ARBA" id="ARBA00010513"/>
    </source>
</evidence>
<feature type="compositionally biased region" description="Basic and acidic residues" evidence="7">
    <location>
        <begin position="179"/>
        <end position="191"/>
    </location>
</feature>
<dbReference type="InterPro" id="IPR008978">
    <property type="entry name" value="HSP20-like_chaperone"/>
</dbReference>
<evidence type="ECO:0000313" key="9">
    <source>
        <dbReference type="EMBL" id="CDJ61987.1"/>
    </source>
</evidence>
<dbReference type="InterPro" id="IPR037898">
    <property type="entry name" value="NudC_fam"/>
</dbReference>
<dbReference type="RefSeq" id="XP_013439349.1">
    <property type="nucleotide sequence ID" value="XM_013583895.1"/>
</dbReference>
<evidence type="ECO:0000256" key="7">
    <source>
        <dbReference type="SAM" id="MobiDB-lite"/>
    </source>
</evidence>
<dbReference type="InterPro" id="IPR025934">
    <property type="entry name" value="NudC_N_dom"/>
</dbReference>
<protein>
    <recommendedName>
        <fullName evidence="3">Nuclear migration protein nudC</fullName>
    </recommendedName>
    <alternativeName>
        <fullName evidence="6">Nuclear distribution protein C homolog</fullName>
    </alternativeName>
</protein>
<feature type="region of interest" description="Disordered" evidence="7">
    <location>
        <begin position="124"/>
        <end position="247"/>
    </location>
</feature>
<feature type="compositionally biased region" description="Low complexity" evidence="7">
    <location>
        <begin position="232"/>
        <end position="247"/>
    </location>
</feature>
<dbReference type="SUPFAM" id="SSF49764">
    <property type="entry name" value="HSP20-like chaperones"/>
    <property type="match status" value="1"/>
</dbReference>
<dbReference type="VEuPathDB" id="ToxoDB:ENH_00000360"/>
<dbReference type="EMBL" id="HG722312">
    <property type="protein sequence ID" value="CDJ61987.1"/>
    <property type="molecule type" value="Genomic_DNA"/>
</dbReference>
<feature type="domain" description="CS" evidence="8">
    <location>
        <begin position="264"/>
        <end position="367"/>
    </location>
</feature>
<accession>U6MCN1</accession>
<dbReference type="OrthoDB" id="416217at2759"/>
<evidence type="ECO:0000256" key="1">
    <source>
        <dbReference type="ARBA" id="ARBA00004496"/>
    </source>
</evidence>
<dbReference type="PANTHER" id="PTHR12356:SF3">
    <property type="entry name" value="NUCLEAR MIGRATION PROTEIN NUDC"/>
    <property type="match status" value="1"/>
</dbReference>
<dbReference type="CDD" id="cd06467">
    <property type="entry name" value="p23_NUDC_like"/>
    <property type="match status" value="1"/>
</dbReference>
<keyword evidence="4" id="KW-0963">Cytoplasm</keyword>
<sequence>MDHEGLLLALARGHDGIGPLLDTFFSFLASRTDFFHILEPGGPSMGFAPAAAEAMVAESFGVAQLSYMAAKQPHLLPPKLRNKSMKDFRAITRDFNFKLKHKQMQFASPVCRLAVLGEPPSLQFSEELGTPTPAAKSTPSAAAKAAAAAKTAAEAAKTPAAPGSARRAPKEAAAAPEPPPKEARKSTKGNEMETDAPAAAAAAAAAASHPGDSGKAAASATQSSAGHKSRPSEQNSSSSNSSSSSKASAVGSQKTAFINPWNGAILDRYVWSQSINEVTCQIRLLELLQQQQQQQQQQQDITEVNAKLLSVSLRDDSIRVTYEGRSVFEGKFSHPIQSSESFWVLEQKAFLLLTLDKKKELWWESVIEGDPKIDTTKVESVKRVEDFDEATQGHIRKIVFEQRLKMQGLKTPEEIEQEKILREAWDAEGSPFKGLPFDPSVLNSQSQLPPGVQPPPGGTR</sequence>
<organism evidence="9 10">
    <name type="scientific">Eimeria necatrix</name>
    <dbReference type="NCBI Taxonomy" id="51315"/>
    <lineage>
        <taxon>Eukaryota</taxon>
        <taxon>Sar</taxon>
        <taxon>Alveolata</taxon>
        <taxon>Apicomplexa</taxon>
        <taxon>Conoidasida</taxon>
        <taxon>Coccidia</taxon>
        <taxon>Eucoccidiorida</taxon>
        <taxon>Eimeriorina</taxon>
        <taxon>Eimeriidae</taxon>
        <taxon>Eimeria</taxon>
    </lineage>
</organism>